<evidence type="ECO:0000259" key="1">
    <source>
        <dbReference type="PROSITE" id="PS51186"/>
    </source>
</evidence>
<dbReference type="EMBL" id="VDFU01000013">
    <property type="protein sequence ID" value="TNC49117.1"/>
    <property type="molecule type" value="Genomic_DNA"/>
</dbReference>
<dbReference type="Pfam" id="PF00583">
    <property type="entry name" value="Acetyltransf_1"/>
    <property type="match status" value="1"/>
</dbReference>
<gene>
    <name evidence="2" type="ORF">FHG66_11735</name>
</gene>
<accession>A0A5C4MYU9</accession>
<dbReference type="RefSeq" id="WP_139076965.1">
    <property type="nucleotide sequence ID" value="NZ_VDFU01000013.1"/>
</dbReference>
<dbReference type="GO" id="GO:0016747">
    <property type="term" value="F:acyltransferase activity, transferring groups other than amino-acyl groups"/>
    <property type="evidence" value="ECO:0007669"/>
    <property type="project" value="InterPro"/>
</dbReference>
<dbReference type="PROSITE" id="PS51186">
    <property type="entry name" value="GNAT"/>
    <property type="match status" value="1"/>
</dbReference>
<sequence>MPGILPPARRPCPLLLLGESEDLTVIRSHLRGHYRSLGARSRRLRFMSELSTEALDRLADRAEPELLLELVEDGSVRAVLEAYATSPGHVEVAISVEDPYQGQGLGRALFEEGLVVLAERGFKTADLVCLRENTALLRLVSQAGARMRTEDGEVYSEIELHRALDQVRTPEPQVLTPAVQ</sequence>
<dbReference type="OrthoDB" id="7843527at2"/>
<feature type="domain" description="N-acetyltransferase" evidence="1">
    <location>
        <begin position="21"/>
        <end position="165"/>
    </location>
</feature>
<evidence type="ECO:0000313" key="3">
    <source>
        <dbReference type="Proteomes" id="UP000305887"/>
    </source>
</evidence>
<dbReference type="SUPFAM" id="SSF55729">
    <property type="entry name" value="Acyl-CoA N-acyltransferases (Nat)"/>
    <property type="match status" value="1"/>
</dbReference>
<dbReference type="Gene3D" id="3.40.630.30">
    <property type="match status" value="1"/>
</dbReference>
<name>A0A5C4MYU9_9RHOB</name>
<dbReference type="InterPro" id="IPR016181">
    <property type="entry name" value="Acyl_CoA_acyltransferase"/>
</dbReference>
<comment type="caution">
    <text evidence="2">The sequence shown here is derived from an EMBL/GenBank/DDBJ whole genome shotgun (WGS) entry which is preliminary data.</text>
</comment>
<dbReference type="Proteomes" id="UP000305887">
    <property type="component" value="Unassembled WGS sequence"/>
</dbReference>
<keyword evidence="2" id="KW-0808">Transferase</keyword>
<dbReference type="AlphaFoldDB" id="A0A5C4MYU9"/>
<protein>
    <submittedName>
        <fullName evidence="2">GNAT family N-acetyltransferase</fullName>
    </submittedName>
</protein>
<organism evidence="2 3">
    <name type="scientific">Rubellimicrobium rubrum</name>
    <dbReference type="NCBI Taxonomy" id="2585369"/>
    <lineage>
        <taxon>Bacteria</taxon>
        <taxon>Pseudomonadati</taxon>
        <taxon>Pseudomonadota</taxon>
        <taxon>Alphaproteobacteria</taxon>
        <taxon>Rhodobacterales</taxon>
        <taxon>Roseobacteraceae</taxon>
        <taxon>Rubellimicrobium</taxon>
    </lineage>
</organism>
<proteinExistence type="predicted"/>
<keyword evidence="3" id="KW-1185">Reference proteome</keyword>
<evidence type="ECO:0000313" key="2">
    <source>
        <dbReference type="EMBL" id="TNC49117.1"/>
    </source>
</evidence>
<dbReference type="InterPro" id="IPR000182">
    <property type="entry name" value="GNAT_dom"/>
</dbReference>
<reference evidence="2 3" key="1">
    <citation type="submission" date="2019-06" db="EMBL/GenBank/DDBJ databases">
        <title>YIM 131921 draft genome.</title>
        <authorList>
            <person name="Jiang L."/>
        </authorList>
    </citation>
    <scope>NUCLEOTIDE SEQUENCE [LARGE SCALE GENOMIC DNA]</scope>
    <source>
        <strain evidence="2 3">YIM 131921</strain>
    </source>
</reference>
<dbReference type="CDD" id="cd04301">
    <property type="entry name" value="NAT_SF"/>
    <property type="match status" value="1"/>
</dbReference>